<dbReference type="RefSeq" id="XP_013403181.1">
    <property type="nucleotide sequence ID" value="XM_013547727.1"/>
</dbReference>
<feature type="compositionally biased region" description="Basic and acidic residues" evidence="1">
    <location>
        <begin position="45"/>
        <end position="56"/>
    </location>
</feature>
<dbReference type="GO" id="GO:0005794">
    <property type="term" value="C:Golgi apparatus"/>
    <property type="evidence" value="ECO:0007669"/>
    <property type="project" value="InterPro"/>
</dbReference>
<dbReference type="PANTHER" id="PTHR18887">
    <property type="entry name" value="GOLGI-ASSOCIATED PROTEIN GCP360-RELATED"/>
    <property type="match status" value="1"/>
</dbReference>
<gene>
    <name evidence="3" type="primary">LOC106168597</name>
</gene>
<evidence type="ECO:0000313" key="3">
    <source>
        <dbReference type="RefSeq" id="XP_013403181.1"/>
    </source>
</evidence>
<reference evidence="3" key="1">
    <citation type="submission" date="2025-08" db="UniProtKB">
        <authorList>
            <consortium name="RefSeq"/>
        </authorList>
    </citation>
    <scope>IDENTIFICATION</scope>
    <source>
        <tissue evidence="3">Gonads</tissue>
    </source>
</reference>
<organism evidence="2 3">
    <name type="scientific">Lingula anatina</name>
    <name type="common">Brachiopod</name>
    <name type="synonym">Lingula unguis</name>
    <dbReference type="NCBI Taxonomy" id="7574"/>
    <lineage>
        <taxon>Eukaryota</taxon>
        <taxon>Metazoa</taxon>
        <taxon>Spiralia</taxon>
        <taxon>Lophotrochozoa</taxon>
        <taxon>Brachiopoda</taxon>
        <taxon>Linguliformea</taxon>
        <taxon>Lingulata</taxon>
        <taxon>Lingulida</taxon>
        <taxon>Linguloidea</taxon>
        <taxon>Lingulidae</taxon>
        <taxon>Lingula</taxon>
    </lineage>
</organism>
<dbReference type="KEGG" id="lak:106168597"/>
<dbReference type="InParanoid" id="A0A1S3IYX0"/>
<feature type="region of interest" description="Disordered" evidence="1">
    <location>
        <begin position="1"/>
        <end position="28"/>
    </location>
</feature>
<evidence type="ECO:0000256" key="1">
    <source>
        <dbReference type="SAM" id="MobiDB-lite"/>
    </source>
</evidence>
<accession>A0A1S3IYX0</accession>
<proteinExistence type="predicted"/>
<feature type="region of interest" description="Disordered" evidence="1">
    <location>
        <begin position="45"/>
        <end position="96"/>
    </location>
</feature>
<dbReference type="InterPro" id="IPR026202">
    <property type="entry name" value="GOLGB1"/>
</dbReference>
<dbReference type="GeneID" id="106168597"/>
<dbReference type="AlphaFoldDB" id="A0A1S3IYX0"/>
<feature type="compositionally biased region" description="Gly residues" evidence="1">
    <location>
        <begin position="1"/>
        <end position="10"/>
    </location>
</feature>
<dbReference type="STRING" id="7574.A0A1S3IYX0"/>
<evidence type="ECO:0000313" key="2">
    <source>
        <dbReference type="Proteomes" id="UP000085678"/>
    </source>
</evidence>
<dbReference type="PANTHER" id="PTHR18887:SF5">
    <property type="entry name" value="GOLGIN SUBFAMILY B MEMBER 1-LIKE"/>
    <property type="match status" value="1"/>
</dbReference>
<feature type="compositionally biased region" description="Basic residues" evidence="1">
    <location>
        <begin position="60"/>
        <end position="72"/>
    </location>
</feature>
<name>A0A1S3IYX0_LINAN</name>
<feature type="compositionally biased region" description="Polar residues" evidence="1">
    <location>
        <begin position="11"/>
        <end position="28"/>
    </location>
</feature>
<feature type="compositionally biased region" description="Basic and acidic residues" evidence="1">
    <location>
        <begin position="73"/>
        <end position="85"/>
    </location>
</feature>
<dbReference type="Proteomes" id="UP000085678">
    <property type="component" value="Unplaced"/>
</dbReference>
<sequence>MAGQPQGGEGQDTSVAASELQDQLDQQNGLISQLKEMIRERDASLKTREKELEETNAKLSKLKLQTKAKAKAAQKDAEAKKGSEKADEESSGGDQAARAKVLVLKKKLDAKDKTITEKEALLEEKLREVANMEKMIAQRDEVVQTLSSQLERLHGLGADGQEQDSEVKIVFFLEDFLHLSLGF</sequence>
<keyword evidence="2" id="KW-1185">Reference proteome</keyword>
<protein>
    <submittedName>
        <fullName evidence="3">Uncharacterized protein LOC106168597</fullName>
    </submittedName>
</protein>